<dbReference type="Gene3D" id="1.20.140.40">
    <property type="entry name" value="Invertase/pectin methylesterase inhibitor family protein"/>
    <property type="match status" value="1"/>
</dbReference>
<dbReference type="InterPro" id="IPR035513">
    <property type="entry name" value="Invertase/methylesterase_inhib"/>
</dbReference>
<evidence type="ECO:0000313" key="5">
    <source>
        <dbReference type="EMBL" id="KZV49257.1"/>
    </source>
</evidence>
<gene>
    <name evidence="5" type="ORF">F511_40580</name>
</gene>
<proteinExistence type="inferred from homology"/>
<evidence type="ECO:0000256" key="1">
    <source>
        <dbReference type="ARBA" id="ARBA00022729"/>
    </source>
</evidence>
<dbReference type="PANTHER" id="PTHR36710">
    <property type="entry name" value="PECTINESTERASE INHIBITOR-LIKE"/>
    <property type="match status" value="1"/>
</dbReference>
<protein>
    <recommendedName>
        <fullName evidence="4">Pectinesterase inhibitor domain-containing protein</fullName>
    </recommendedName>
</protein>
<dbReference type="GO" id="GO:0046910">
    <property type="term" value="F:pectinesterase inhibitor activity"/>
    <property type="evidence" value="ECO:0007669"/>
    <property type="project" value="InterPro"/>
</dbReference>
<dbReference type="SUPFAM" id="SSF101148">
    <property type="entry name" value="Plant invertase/pectin methylesterase inhibitor"/>
    <property type="match status" value="1"/>
</dbReference>
<dbReference type="SMART" id="SM00856">
    <property type="entry name" value="PMEI"/>
    <property type="match status" value="1"/>
</dbReference>
<dbReference type="Pfam" id="PF04043">
    <property type="entry name" value="PMEI"/>
    <property type="match status" value="1"/>
</dbReference>
<dbReference type="Proteomes" id="UP000250235">
    <property type="component" value="Unassembled WGS sequence"/>
</dbReference>
<dbReference type="NCBIfam" id="TIGR01614">
    <property type="entry name" value="PME_inhib"/>
    <property type="match status" value="1"/>
</dbReference>
<evidence type="ECO:0000256" key="3">
    <source>
        <dbReference type="ARBA" id="ARBA00038471"/>
    </source>
</evidence>
<dbReference type="PANTHER" id="PTHR36710:SF1">
    <property type="entry name" value="F14J9.2 PROTEIN"/>
    <property type="match status" value="1"/>
</dbReference>
<name>A0A2Z7CTI4_9LAMI</name>
<dbReference type="InterPro" id="IPR006501">
    <property type="entry name" value="Pectinesterase_inhib_dom"/>
</dbReference>
<comment type="similarity">
    <text evidence="3">Belongs to the PMEI family.</text>
</comment>
<sequence length="163" mass="18568">MVVLSLSIRPSLSTTQDLINKICYSTENHGFCAGIFQNNTNNPNTDIARLCQISVTQTMEYATNTNIFVTKARDNARDNTTRDFYTVCEVRYEALLDEFEEANLALAKRDYRSMLSHEGKCDKFVSDCQQIIGNRVPELSKMNTQVRVLISMSLITTVMLYRS</sequence>
<dbReference type="AlphaFoldDB" id="A0A2Z7CTI4"/>
<keyword evidence="6" id="KW-1185">Reference proteome</keyword>
<evidence type="ECO:0000313" key="6">
    <source>
        <dbReference type="Proteomes" id="UP000250235"/>
    </source>
</evidence>
<keyword evidence="2" id="KW-1015">Disulfide bond</keyword>
<dbReference type="CDD" id="cd15797">
    <property type="entry name" value="PMEI"/>
    <property type="match status" value="1"/>
</dbReference>
<organism evidence="5 6">
    <name type="scientific">Dorcoceras hygrometricum</name>
    <dbReference type="NCBI Taxonomy" id="472368"/>
    <lineage>
        <taxon>Eukaryota</taxon>
        <taxon>Viridiplantae</taxon>
        <taxon>Streptophyta</taxon>
        <taxon>Embryophyta</taxon>
        <taxon>Tracheophyta</taxon>
        <taxon>Spermatophyta</taxon>
        <taxon>Magnoliopsida</taxon>
        <taxon>eudicotyledons</taxon>
        <taxon>Gunneridae</taxon>
        <taxon>Pentapetalae</taxon>
        <taxon>asterids</taxon>
        <taxon>lamiids</taxon>
        <taxon>Lamiales</taxon>
        <taxon>Gesneriaceae</taxon>
        <taxon>Didymocarpoideae</taxon>
        <taxon>Trichosporeae</taxon>
        <taxon>Loxocarpinae</taxon>
        <taxon>Dorcoceras</taxon>
    </lineage>
</organism>
<reference evidence="5 6" key="1">
    <citation type="journal article" date="2015" name="Proc. Natl. Acad. Sci. U.S.A.">
        <title>The resurrection genome of Boea hygrometrica: A blueprint for survival of dehydration.</title>
        <authorList>
            <person name="Xiao L."/>
            <person name="Yang G."/>
            <person name="Zhang L."/>
            <person name="Yang X."/>
            <person name="Zhao S."/>
            <person name="Ji Z."/>
            <person name="Zhou Q."/>
            <person name="Hu M."/>
            <person name="Wang Y."/>
            <person name="Chen M."/>
            <person name="Xu Y."/>
            <person name="Jin H."/>
            <person name="Xiao X."/>
            <person name="Hu G."/>
            <person name="Bao F."/>
            <person name="Hu Y."/>
            <person name="Wan P."/>
            <person name="Li L."/>
            <person name="Deng X."/>
            <person name="Kuang T."/>
            <person name="Xiang C."/>
            <person name="Zhu J.K."/>
            <person name="Oliver M.J."/>
            <person name="He Y."/>
        </authorList>
    </citation>
    <scope>NUCLEOTIDE SEQUENCE [LARGE SCALE GENOMIC DNA]</scope>
    <source>
        <strain evidence="6">cv. XS01</strain>
    </source>
</reference>
<accession>A0A2Z7CTI4</accession>
<dbReference type="InterPro" id="IPR034086">
    <property type="entry name" value="PMEI_plant"/>
</dbReference>
<keyword evidence="1" id="KW-0732">Signal</keyword>
<feature type="domain" description="Pectinesterase inhibitor" evidence="4">
    <location>
        <begin position="14"/>
        <end position="156"/>
    </location>
</feature>
<evidence type="ECO:0000259" key="4">
    <source>
        <dbReference type="SMART" id="SM00856"/>
    </source>
</evidence>
<dbReference type="EMBL" id="KQ993122">
    <property type="protein sequence ID" value="KZV49257.1"/>
    <property type="molecule type" value="Genomic_DNA"/>
</dbReference>
<dbReference type="OrthoDB" id="1094948at2759"/>
<dbReference type="InterPro" id="IPR052421">
    <property type="entry name" value="PCW_Enzyme_Inhibitor"/>
</dbReference>
<evidence type="ECO:0000256" key="2">
    <source>
        <dbReference type="ARBA" id="ARBA00023157"/>
    </source>
</evidence>